<dbReference type="Pfam" id="PF10604">
    <property type="entry name" value="Polyketide_cyc2"/>
    <property type="match status" value="1"/>
</dbReference>
<dbReference type="CDD" id="cd07812">
    <property type="entry name" value="SRPBCC"/>
    <property type="match status" value="1"/>
</dbReference>
<keyword evidence="2" id="KW-1185">Reference proteome</keyword>
<comment type="caution">
    <text evidence="1">The sequence shown here is derived from an EMBL/GenBank/DDBJ whole genome shotgun (WGS) entry which is preliminary data.</text>
</comment>
<protein>
    <submittedName>
        <fullName evidence="1">Carbon monoxide dehydrogenase</fullName>
    </submittedName>
</protein>
<dbReference type="InterPro" id="IPR023393">
    <property type="entry name" value="START-like_dom_sf"/>
</dbReference>
<dbReference type="AlphaFoldDB" id="A0A2A2II96"/>
<name>A0A2A2II96_9BACI</name>
<dbReference type="InterPro" id="IPR019587">
    <property type="entry name" value="Polyketide_cyclase/dehydratase"/>
</dbReference>
<gene>
    <name evidence="1" type="ORF">CIL05_03955</name>
</gene>
<reference evidence="1 2" key="1">
    <citation type="submission" date="2017-08" db="EMBL/GenBank/DDBJ databases">
        <title>Virgibacillus indicus sp. nov. and Virgibacillus profoundi sp. nov, two moderately halophilic bacteria isolated from marine sediment by using the Microfluidic Streak Plate.</title>
        <authorList>
            <person name="Xu B."/>
            <person name="Hu B."/>
            <person name="Wang J."/>
            <person name="Zhu Y."/>
            <person name="Huang L."/>
            <person name="Du W."/>
            <person name="Huang Y."/>
        </authorList>
    </citation>
    <scope>NUCLEOTIDE SEQUENCE [LARGE SCALE GENOMIC DNA]</scope>
    <source>
        <strain evidence="1 2">IO3-P3-H5</strain>
    </source>
</reference>
<dbReference type="SUPFAM" id="SSF55961">
    <property type="entry name" value="Bet v1-like"/>
    <property type="match status" value="1"/>
</dbReference>
<dbReference type="OrthoDB" id="2374625at2"/>
<proteinExistence type="predicted"/>
<dbReference type="RefSeq" id="WP_095654210.1">
    <property type="nucleotide sequence ID" value="NZ_NPOA01000002.1"/>
</dbReference>
<dbReference type="Proteomes" id="UP000218887">
    <property type="component" value="Unassembled WGS sequence"/>
</dbReference>
<sequence length="151" mass="16778">MPSGIHHTKLDIPIERVWNFVSDMDNWAPLVPGYIDHKILSDTESTWKFKGDTGIVQKTISMKINITKWQETTKVTFDLTGLSDNFKGSGYFEAAAVNDSITNMTGHLNITAKGMMGPMINSVLKSFVPKTTKDLTVAVGDRVMEVETVLK</sequence>
<dbReference type="EMBL" id="NPOA01000002">
    <property type="protein sequence ID" value="PAV30880.1"/>
    <property type="molecule type" value="Genomic_DNA"/>
</dbReference>
<dbReference type="Gene3D" id="3.30.530.20">
    <property type="match status" value="1"/>
</dbReference>
<accession>A0A2A2II96</accession>
<evidence type="ECO:0000313" key="1">
    <source>
        <dbReference type="EMBL" id="PAV30880.1"/>
    </source>
</evidence>
<organism evidence="1 2">
    <name type="scientific">Virgibacillus profundi</name>
    <dbReference type="NCBI Taxonomy" id="2024555"/>
    <lineage>
        <taxon>Bacteria</taxon>
        <taxon>Bacillati</taxon>
        <taxon>Bacillota</taxon>
        <taxon>Bacilli</taxon>
        <taxon>Bacillales</taxon>
        <taxon>Bacillaceae</taxon>
        <taxon>Virgibacillus</taxon>
    </lineage>
</organism>
<evidence type="ECO:0000313" key="2">
    <source>
        <dbReference type="Proteomes" id="UP000218887"/>
    </source>
</evidence>